<dbReference type="AlphaFoldDB" id="A0A512DDV4"/>
<gene>
    <name evidence="8" type="primary">ndh</name>
    <name evidence="8" type="ORF">CAE01nite_23810</name>
</gene>
<evidence type="ECO:0000256" key="3">
    <source>
        <dbReference type="ARBA" id="ARBA00022827"/>
    </source>
</evidence>
<evidence type="ECO:0000256" key="6">
    <source>
        <dbReference type="SAM" id="MobiDB-lite"/>
    </source>
</evidence>
<evidence type="ECO:0000259" key="7">
    <source>
        <dbReference type="Pfam" id="PF07992"/>
    </source>
</evidence>
<comment type="caution">
    <text evidence="8">The sequence shown here is derived from an EMBL/GenBank/DDBJ whole genome shotgun (WGS) entry which is preliminary data.</text>
</comment>
<keyword evidence="3" id="KW-0274">FAD</keyword>
<dbReference type="InterPro" id="IPR036188">
    <property type="entry name" value="FAD/NAD-bd_sf"/>
</dbReference>
<feature type="compositionally biased region" description="Basic and acidic residues" evidence="6">
    <location>
        <begin position="1"/>
        <end position="10"/>
    </location>
</feature>
<dbReference type="Gene3D" id="3.50.50.100">
    <property type="match status" value="1"/>
</dbReference>
<dbReference type="InterPro" id="IPR045024">
    <property type="entry name" value="NDH-2"/>
</dbReference>
<dbReference type="PANTHER" id="PTHR43706:SF45">
    <property type="entry name" value="NADH DEHYDROGENASE-LIKE PROTEIN RV1812C"/>
    <property type="match status" value="1"/>
</dbReference>
<dbReference type="Proteomes" id="UP000321181">
    <property type="component" value="Unassembled WGS sequence"/>
</dbReference>
<evidence type="ECO:0000313" key="9">
    <source>
        <dbReference type="Proteomes" id="UP000321181"/>
    </source>
</evidence>
<evidence type="ECO:0000313" key="8">
    <source>
        <dbReference type="EMBL" id="GEO34656.1"/>
    </source>
</evidence>
<dbReference type="EMBL" id="BJYY01000015">
    <property type="protein sequence ID" value="GEO34656.1"/>
    <property type="molecule type" value="Genomic_DNA"/>
</dbReference>
<dbReference type="Pfam" id="PF07992">
    <property type="entry name" value="Pyr_redox_2"/>
    <property type="match status" value="1"/>
</dbReference>
<evidence type="ECO:0000256" key="2">
    <source>
        <dbReference type="ARBA" id="ARBA00022630"/>
    </source>
</evidence>
<keyword evidence="9" id="KW-1185">Reference proteome</keyword>
<dbReference type="GO" id="GO:0003954">
    <property type="term" value="F:NADH dehydrogenase activity"/>
    <property type="evidence" value="ECO:0007669"/>
    <property type="project" value="InterPro"/>
</dbReference>
<name>A0A512DDV4_9CELL</name>
<dbReference type="PRINTS" id="PR00368">
    <property type="entry name" value="FADPNR"/>
</dbReference>
<feature type="compositionally biased region" description="Polar residues" evidence="6">
    <location>
        <begin position="487"/>
        <end position="498"/>
    </location>
</feature>
<keyword evidence="2" id="KW-0285">Flavoprotein</keyword>
<evidence type="ECO:0000256" key="5">
    <source>
        <dbReference type="ARBA" id="ARBA00023027"/>
    </source>
</evidence>
<dbReference type="PANTHER" id="PTHR43706">
    <property type="entry name" value="NADH DEHYDROGENASE"/>
    <property type="match status" value="1"/>
</dbReference>
<comment type="similarity">
    <text evidence="1">Belongs to the NADH dehydrogenase family.</text>
</comment>
<feature type="region of interest" description="Disordered" evidence="6">
    <location>
        <begin position="1"/>
        <end position="35"/>
    </location>
</feature>
<organism evidence="8 9">
    <name type="scientific">Cellulomonas aerilata</name>
    <dbReference type="NCBI Taxonomy" id="515326"/>
    <lineage>
        <taxon>Bacteria</taxon>
        <taxon>Bacillati</taxon>
        <taxon>Actinomycetota</taxon>
        <taxon>Actinomycetes</taxon>
        <taxon>Micrococcales</taxon>
        <taxon>Cellulomonadaceae</taxon>
        <taxon>Cellulomonas</taxon>
    </lineage>
</organism>
<dbReference type="OrthoDB" id="9781621at2"/>
<reference evidence="8 9" key="1">
    <citation type="submission" date="2019-07" db="EMBL/GenBank/DDBJ databases">
        <title>Whole genome shotgun sequence of Cellulomonas aerilata NBRC 106308.</title>
        <authorList>
            <person name="Hosoyama A."/>
            <person name="Uohara A."/>
            <person name="Ohji S."/>
            <person name="Ichikawa N."/>
        </authorList>
    </citation>
    <scope>NUCLEOTIDE SEQUENCE [LARGE SCALE GENOMIC DNA]</scope>
    <source>
        <strain evidence="8 9">NBRC 106308</strain>
    </source>
</reference>
<protein>
    <submittedName>
        <fullName evidence="8">NADH dehydrogenase</fullName>
    </submittedName>
</protein>
<keyword evidence="4" id="KW-0560">Oxidoreductase</keyword>
<feature type="region of interest" description="Disordered" evidence="6">
    <location>
        <begin position="467"/>
        <end position="511"/>
    </location>
</feature>
<feature type="domain" description="FAD/NAD(P)-binding" evidence="7">
    <location>
        <begin position="37"/>
        <end position="366"/>
    </location>
</feature>
<accession>A0A512DDV4</accession>
<sequence>MKDAPRRDTVSDMSTTAPVQGDATKSASAPRPRKIPRVVVLGGGTVGLYSARRLHKRLGKREAAIVVVDPRPYMTYAPFLPETAAGSIDPRNVVAPHRRALKGIDVLQGHVTEIRHADRTVQVQPEEGDPYWITYDHLIVGLGSVARTLPIPGLAEEAIGFKNVEEAVAVRNHVLNRIDVAASTWDPELRRRMLTFTFVGGGFAGIEAMAELEDMARAAVKYYTSIEQSDMRWVLVEGSTRILPEVSEELGGYTLEQLRKRNIEVHLSTFLSSCEGGHVVLSNKTEFDSDTIVWTAGVKANPVLKNSDLPLDKMGRVVCLPTLQVAQEDGTVVADAWAAGDCAAVPDLINPGKFCPPNAQHALREGNHIGDNLARVLRSAEPTEYKHKNLGAVASLGMYKGVAQLFGRVKLRGFPAWVMHRGYHVMAMPTFNRKVRIASGWIGAALFRREVVALGSLHDPRAEFRAASVPPKVKPEQAAVAPESATDVATSPDATTKPGQPVQKDASSWDR</sequence>
<evidence type="ECO:0000256" key="1">
    <source>
        <dbReference type="ARBA" id="ARBA00005272"/>
    </source>
</evidence>
<keyword evidence="5" id="KW-0520">NAD</keyword>
<evidence type="ECO:0000256" key="4">
    <source>
        <dbReference type="ARBA" id="ARBA00023002"/>
    </source>
</evidence>
<dbReference type="InterPro" id="IPR023753">
    <property type="entry name" value="FAD/NAD-binding_dom"/>
</dbReference>
<dbReference type="SUPFAM" id="SSF51905">
    <property type="entry name" value="FAD/NAD(P)-binding domain"/>
    <property type="match status" value="1"/>
</dbReference>
<feature type="compositionally biased region" description="Polar residues" evidence="6">
    <location>
        <begin position="11"/>
        <end position="27"/>
    </location>
</feature>
<proteinExistence type="inferred from homology"/>